<sequence>MAGDNTVQLEEGSVGQMLSKLSALWKSRAAVNAGMRDYSLLDFNPAKSDFSEELLPFKHHPAWQVASDEMKSKCLSYAWIIYNLKTIYIESNVVTPACEDVIKSPPVGSRNRPALQSVMVESLLDEALHTKMSVDACNYIYAMRGIEYLDFTDFNLVTWRNSLLAGCNAEWERRLTRFGIACASETLITDYLKVMAEDRQIQSICHEVTSTHARDEWSHSSVFSFAAIDILRGLSERERKYFKSVVLKTVEMFANNELGAWQAAFSLIKFPDADAIIHDTGSSNEVGIYMDSVERLIERVGLNAPAVVRSQAFNTSMG</sequence>
<name>A0A423DTJ1_9PSED</name>
<dbReference type="InterPro" id="IPR025859">
    <property type="entry name" value="AurF/CmlI"/>
</dbReference>
<organism evidence="1 2">
    <name type="scientific">Pseudomonas vranovensis</name>
    <dbReference type="NCBI Taxonomy" id="321661"/>
    <lineage>
        <taxon>Bacteria</taxon>
        <taxon>Pseudomonadati</taxon>
        <taxon>Pseudomonadota</taxon>
        <taxon>Gammaproteobacteria</taxon>
        <taxon>Pseudomonadales</taxon>
        <taxon>Pseudomonadaceae</taxon>
        <taxon>Pseudomonas</taxon>
    </lineage>
</organism>
<dbReference type="GO" id="GO:0016491">
    <property type="term" value="F:oxidoreductase activity"/>
    <property type="evidence" value="ECO:0007669"/>
    <property type="project" value="InterPro"/>
</dbReference>
<accession>A0A423DTJ1</accession>
<dbReference type="AlphaFoldDB" id="A0A423DTJ1"/>
<proteinExistence type="predicted"/>
<dbReference type="EMBL" id="MOAM01000015">
    <property type="protein sequence ID" value="ROL75374.1"/>
    <property type="molecule type" value="Genomic_DNA"/>
</dbReference>
<dbReference type="Pfam" id="PF11583">
    <property type="entry name" value="AurF"/>
    <property type="match status" value="1"/>
</dbReference>
<gene>
    <name evidence="1" type="ORF">BHU25_08160</name>
</gene>
<evidence type="ECO:0000313" key="1">
    <source>
        <dbReference type="EMBL" id="ROL75374.1"/>
    </source>
</evidence>
<reference evidence="1 2" key="1">
    <citation type="submission" date="2016-10" db="EMBL/GenBank/DDBJ databases">
        <title>Comparative genome analysis of multiple Pseudomonas spp. focuses on biocontrol and plant growth promoting traits.</title>
        <authorList>
            <person name="Tao X.-Y."/>
            <person name="Taylor C.G."/>
        </authorList>
    </citation>
    <scope>NUCLEOTIDE SEQUENCE [LARGE SCALE GENOMIC DNA]</scope>
    <source>
        <strain evidence="1 2">15D11</strain>
    </source>
</reference>
<dbReference type="RefSeq" id="WP_123565409.1">
    <property type="nucleotide sequence ID" value="NZ_MOAM01000015.1"/>
</dbReference>
<keyword evidence="2" id="KW-1185">Reference proteome</keyword>
<dbReference type="InterPro" id="IPR012348">
    <property type="entry name" value="RNR-like"/>
</dbReference>
<protein>
    <submittedName>
        <fullName evidence="1">Aminobenzoate oxygenase</fullName>
    </submittedName>
</protein>
<evidence type="ECO:0000313" key="2">
    <source>
        <dbReference type="Proteomes" id="UP000285286"/>
    </source>
</evidence>
<comment type="caution">
    <text evidence="1">The sequence shown here is derived from an EMBL/GenBank/DDBJ whole genome shotgun (WGS) entry which is preliminary data.</text>
</comment>
<dbReference type="Proteomes" id="UP000285286">
    <property type="component" value="Unassembled WGS sequence"/>
</dbReference>
<dbReference type="Gene3D" id="1.10.620.20">
    <property type="entry name" value="Ribonucleotide Reductase, subunit A"/>
    <property type="match status" value="1"/>
</dbReference>